<protein>
    <submittedName>
        <fullName evidence="1">Uncharacterized protein</fullName>
    </submittedName>
</protein>
<evidence type="ECO:0000313" key="2">
    <source>
        <dbReference type="Proteomes" id="UP000214720"/>
    </source>
</evidence>
<organism evidence="1 2">
    <name type="scientific">Caballeronia sordidicola</name>
    <name type="common">Burkholderia sordidicola</name>
    <dbReference type="NCBI Taxonomy" id="196367"/>
    <lineage>
        <taxon>Bacteria</taxon>
        <taxon>Pseudomonadati</taxon>
        <taxon>Pseudomonadota</taxon>
        <taxon>Betaproteobacteria</taxon>
        <taxon>Burkholderiales</taxon>
        <taxon>Burkholderiaceae</taxon>
        <taxon>Caballeronia</taxon>
    </lineage>
</organism>
<dbReference type="RefSeq" id="WP_256983170.1">
    <property type="nucleotide sequence ID" value="NZ_MTHB01000131.1"/>
</dbReference>
<dbReference type="AlphaFoldDB" id="A0A226WYH6"/>
<evidence type="ECO:0000313" key="1">
    <source>
        <dbReference type="EMBL" id="OXC76266.1"/>
    </source>
</evidence>
<proteinExistence type="predicted"/>
<dbReference type="Proteomes" id="UP000214720">
    <property type="component" value="Unassembled WGS sequence"/>
</dbReference>
<name>A0A226WYH6_CABSO</name>
<dbReference type="EMBL" id="MTHB01000131">
    <property type="protein sequence ID" value="OXC76266.1"/>
    <property type="molecule type" value="Genomic_DNA"/>
</dbReference>
<accession>A0A226WYH6</accession>
<sequence>MSLLVAVVTATLVARSIEPRSIYEARLSEDQVQAQRKARDL</sequence>
<gene>
    <name evidence="1" type="ORF">BSU04_22690</name>
</gene>
<comment type="caution">
    <text evidence="1">The sequence shown here is derived from an EMBL/GenBank/DDBJ whole genome shotgun (WGS) entry which is preliminary data.</text>
</comment>
<reference evidence="2" key="1">
    <citation type="submission" date="2017-01" db="EMBL/GenBank/DDBJ databases">
        <title>Genome Analysis of Deinococcus marmoris KOPRI26562.</title>
        <authorList>
            <person name="Kim J.H."/>
            <person name="Oh H.-M."/>
        </authorList>
    </citation>
    <scope>NUCLEOTIDE SEQUENCE [LARGE SCALE GENOMIC DNA]</scope>
    <source>
        <strain evidence="2">PAMC 26633</strain>
    </source>
</reference>